<dbReference type="AlphaFoldDB" id="A0A1I8BS95"/>
<organism evidence="2 3">
    <name type="scientific">Meloidogyne hapla</name>
    <name type="common">Root-knot nematode worm</name>
    <dbReference type="NCBI Taxonomy" id="6305"/>
    <lineage>
        <taxon>Eukaryota</taxon>
        <taxon>Metazoa</taxon>
        <taxon>Ecdysozoa</taxon>
        <taxon>Nematoda</taxon>
        <taxon>Chromadorea</taxon>
        <taxon>Rhabditida</taxon>
        <taxon>Tylenchina</taxon>
        <taxon>Tylenchomorpha</taxon>
        <taxon>Tylenchoidea</taxon>
        <taxon>Meloidogynidae</taxon>
        <taxon>Meloidogyninae</taxon>
        <taxon>Meloidogyne</taxon>
    </lineage>
</organism>
<evidence type="ECO:0000313" key="2">
    <source>
        <dbReference type="Proteomes" id="UP000095281"/>
    </source>
</evidence>
<reference evidence="3" key="1">
    <citation type="submission" date="2016-11" db="UniProtKB">
        <authorList>
            <consortium name="WormBaseParasite"/>
        </authorList>
    </citation>
    <scope>IDENTIFICATION</scope>
</reference>
<keyword evidence="1" id="KW-0812">Transmembrane</keyword>
<protein>
    <submittedName>
        <fullName evidence="3">SEP domain-containing protein</fullName>
    </submittedName>
</protein>
<dbReference type="WBParaSite" id="MhA1_Contig545.frz3.gene4">
    <property type="protein sequence ID" value="MhA1_Contig545.frz3.gene4"/>
    <property type="gene ID" value="MhA1_Contig545.frz3.gene4"/>
</dbReference>
<sequence length="147" mass="16982">MSNSGVSSESSSDDDFDLNLSSLNMQQFFDQLQSYGHVVEQGQEFDPNQPVEVFVNDAILAFNKTRRAQHRRPDAPELLDGRAAKISARLTEPAGDYFLYIKVNTNFQLTLYTIYSILIFIFSIYHPQTMLFVGFEGINVRLWYYEF</sequence>
<feature type="transmembrane region" description="Helical" evidence="1">
    <location>
        <begin position="109"/>
        <end position="126"/>
    </location>
</feature>
<proteinExistence type="predicted"/>
<name>A0A1I8BS95_MELHA</name>
<keyword evidence="1" id="KW-0472">Membrane</keyword>
<accession>A0A1I8BS95</accession>
<evidence type="ECO:0000313" key="3">
    <source>
        <dbReference type="WBParaSite" id="MhA1_Contig545.frz3.gene4"/>
    </source>
</evidence>
<evidence type="ECO:0000256" key="1">
    <source>
        <dbReference type="SAM" id="Phobius"/>
    </source>
</evidence>
<keyword evidence="1" id="KW-1133">Transmembrane helix</keyword>
<dbReference type="Proteomes" id="UP000095281">
    <property type="component" value="Unplaced"/>
</dbReference>
<keyword evidence="2" id="KW-1185">Reference proteome</keyword>